<evidence type="ECO:0000313" key="2">
    <source>
        <dbReference type="Proteomes" id="UP000694417"/>
    </source>
</evidence>
<protein>
    <submittedName>
        <fullName evidence="1">Uncharacterized protein</fullName>
    </submittedName>
</protein>
<accession>A0A8D2HBC9</accession>
<proteinExistence type="predicted"/>
<dbReference type="Ensembl" id="ENSUPAT00010012300.1">
    <property type="protein sequence ID" value="ENSUPAP00010010692.1"/>
    <property type="gene ID" value="ENSUPAG00010008667.1"/>
</dbReference>
<dbReference type="AlphaFoldDB" id="A0A8D2HBC9"/>
<keyword evidence="2" id="KW-1185">Reference proteome</keyword>
<reference evidence="1" key="2">
    <citation type="submission" date="2025-09" db="UniProtKB">
        <authorList>
            <consortium name="Ensembl"/>
        </authorList>
    </citation>
    <scope>IDENTIFICATION</scope>
</reference>
<evidence type="ECO:0000313" key="1">
    <source>
        <dbReference type="Ensembl" id="ENSUPAP00010010692.1"/>
    </source>
</evidence>
<sequence length="69" mass="8096">MRNNYNKFNLPTTNRPKITHRLLLSKSYSTSNCSNHDSNSLKLYRSHSTNNCPRTYIFYAILSRGHPIH</sequence>
<organism evidence="1 2">
    <name type="scientific">Urocitellus parryii</name>
    <name type="common">Arctic ground squirrel</name>
    <name type="synonym">Spermophilus parryii</name>
    <dbReference type="NCBI Taxonomy" id="9999"/>
    <lineage>
        <taxon>Eukaryota</taxon>
        <taxon>Metazoa</taxon>
        <taxon>Chordata</taxon>
        <taxon>Craniata</taxon>
        <taxon>Vertebrata</taxon>
        <taxon>Euteleostomi</taxon>
        <taxon>Mammalia</taxon>
        <taxon>Eutheria</taxon>
        <taxon>Euarchontoglires</taxon>
        <taxon>Glires</taxon>
        <taxon>Rodentia</taxon>
        <taxon>Sciuromorpha</taxon>
        <taxon>Sciuridae</taxon>
        <taxon>Xerinae</taxon>
        <taxon>Marmotini</taxon>
        <taxon>Urocitellus</taxon>
    </lineage>
</organism>
<reference evidence="1" key="1">
    <citation type="submission" date="2025-08" db="UniProtKB">
        <authorList>
            <consortium name="Ensembl"/>
        </authorList>
    </citation>
    <scope>IDENTIFICATION</scope>
</reference>
<dbReference type="Proteomes" id="UP000694417">
    <property type="component" value="Unplaced"/>
</dbReference>
<dbReference type="GeneTree" id="ENSGT01150000287852"/>
<name>A0A8D2HBC9_UROPR</name>